<organism evidence="1 2">
    <name type="scientific">Populus trichocarpa</name>
    <name type="common">Western balsam poplar</name>
    <name type="synonym">Populus balsamifera subsp. trichocarpa</name>
    <dbReference type="NCBI Taxonomy" id="3694"/>
    <lineage>
        <taxon>Eukaryota</taxon>
        <taxon>Viridiplantae</taxon>
        <taxon>Streptophyta</taxon>
        <taxon>Embryophyta</taxon>
        <taxon>Tracheophyta</taxon>
        <taxon>Spermatophyta</taxon>
        <taxon>Magnoliopsida</taxon>
        <taxon>eudicotyledons</taxon>
        <taxon>Gunneridae</taxon>
        <taxon>Pentapetalae</taxon>
        <taxon>rosids</taxon>
        <taxon>fabids</taxon>
        <taxon>Malpighiales</taxon>
        <taxon>Salicaceae</taxon>
        <taxon>Saliceae</taxon>
        <taxon>Populus</taxon>
    </lineage>
</organism>
<sequence length="604" mass="67302">MVVDVNLVMFLLIIPFPALPTITVADNLFTSCSNTSNYTLNSPFDSNLKLPLEKLPAMITSLTGFNHTSVGDRPAKVYGQALCRGDVNSSSCQACVEKASQEIFKDCRNYKDAIIWYELCQVHYSFQNMTSLYVYTGKYPDWDSQEKFLSDPKHFSDVLIYLMTNLSTEAACTRDIVADDCQTCLTTALVELKGCCSSRQGGIIVSRNCDVRFELYKYYSASSYSLTYPNPKGSNWKIGIVAFAACAPVAVIVIVIGSCIVCLLKKRGQQRGVERSHLALLQELACPRGVTMTDEGQLVSSEDLPFMDLTTIREATDNFSDSNKLGQGGFGTVYKGVLPDGKEIAVKRLSRKSWQGLEEFKNEVKVIAKLQHRNLVRLLGCGMEGDEKLLIYEFMHNKSLDIFIFDAERRALLDWETCYNIADHEMVAKISDFGMARIFCENQNKANTRRVVGTFGYMAPEYAMGGLFSVKSDVFSFGVILLEITSGKRSSGFYLSEHRQTLLAYAWRLWNEGREMELVDPSLMDRSQTEGIVRCIHVGLLCVQEDPADRPTMSFVVLALGSDPIALPQPKQPAFSLGKMVPIYKSSPTDPSVNQMTVSGIAPR</sequence>
<name>A0ACC0T2E4_POPTR</name>
<reference evidence="1 2" key="1">
    <citation type="journal article" date="2006" name="Science">
        <title>The genome of black cottonwood, Populus trichocarpa (Torr. &amp; Gray).</title>
        <authorList>
            <person name="Tuskan G.A."/>
            <person name="Difazio S."/>
            <person name="Jansson S."/>
            <person name="Bohlmann J."/>
            <person name="Grigoriev I."/>
            <person name="Hellsten U."/>
            <person name="Putnam N."/>
            <person name="Ralph S."/>
            <person name="Rombauts S."/>
            <person name="Salamov A."/>
            <person name="Schein J."/>
            <person name="Sterck L."/>
            <person name="Aerts A."/>
            <person name="Bhalerao R.R."/>
            <person name="Bhalerao R.P."/>
            <person name="Blaudez D."/>
            <person name="Boerjan W."/>
            <person name="Brun A."/>
            <person name="Brunner A."/>
            <person name="Busov V."/>
            <person name="Campbell M."/>
            <person name="Carlson J."/>
            <person name="Chalot M."/>
            <person name="Chapman J."/>
            <person name="Chen G.L."/>
            <person name="Cooper D."/>
            <person name="Coutinho P.M."/>
            <person name="Couturier J."/>
            <person name="Covert S."/>
            <person name="Cronk Q."/>
            <person name="Cunningham R."/>
            <person name="Davis J."/>
            <person name="Degroeve S."/>
            <person name="Dejardin A."/>
            <person name="Depamphilis C."/>
            <person name="Detter J."/>
            <person name="Dirks B."/>
            <person name="Dubchak I."/>
            <person name="Duplessis S."/>
            <person name="Ehlting J."/>
            <person name="Ellis B."/>
            <person name="Gendler K."/>
            <person name="Goodstein D."/>
            <person name="Gribskov M."/>
            <person name="Grimwood J."/>
            <person name="Groover A."/>
            <person name="Gunter L."/>
            <person name="Hamberger B."/>
            <person name="Heinze B."/>
            <person name="Helariutta Y."/>
            <person name="Henrissat B."/>
            <person name="Holligan D."/>
            <person name="Holt R."/>
            <person name="Huang W."/>
            <person name="Islam-Faridi N."/>
            <person name="Jones S."/>
            <person name="Jones-Rhoades M."/>
            <person name="Jorgensen R."/>
            <person name="Joshi C."/>
            <person name="Kangasjarvi J."/>
            <person name="Karlsson J."/>
            <person name="Kelleher C."/>
            <person name="Kirkpatrick R."/>
            <person name="Kirst M."/>
            <person name="Kohler A."/>
            <person name="Kalluri U."/>
            <person name="Larimer F."/>
            <person name="Leebens-Mack J."/>
            <person name="Leple J.C."/>
            <person name="Locascio P."/>
            <person name="Lou Y."/>
            <person name="Lucas S."/>
            <person name="Martin F."/>
            <person name="Montanini B."/>
            <person name="Napoli C."/>
            <person name="Nelson D.R."/>
            <person name="Nelson C."/>
            <person name="Nieminen K."/>
            <person name="Nilsson O."/>
            <person name="Pereda V."/>
            <person name="Peter G."/>
            <person name="Philippe R."/>
            <person name="Pilate G."/>
            <person name="Poliakov A."/>
            <person name="Razumovskaya J."/>
            <person name="Richardson P."/>
            <person name="Rinaldi C."/>
            <person name="Ritland K."/>
            <person name="Rouze P."/>
            <person name="Ryaboy D."/>
            <person name="Schmutz J."/>
            <person name="Schrader J."/>
            <person name="Segerman B."/>
            <person name="Shin H."/>
            <person name="Siddiqui A."/>
            <person name="Sterky F."/>
            <person name="Terry A."/>
            <person name="Tsai C.J."/>
            <person name="Uberbacher E."/>
            <person name="Unneberg P."/>
            <person name="Vahala J."/>
            <person name="Wall K."/>
            <person name="Wessler S."/>
            <person name="Yang G."/>
            <person name="Yin T."/>
            <person name="Douglas C."/>
            <person name="Marra M."/>
            <person name="Sandberg G."/>
            <person name="Van de Peer Y."/>
            <person name="Rokhsar D."/>
        </authorList>
    </citation>
    <scope>NUCLEOTIDE SEQUENCE [LARGE SCALE GENOMIC DNA]</scope>
    <source>
        <strain evidence="2">cv. Nisqually</strain>
    </source>
</reference>
<comment type="caution">
    <text evidence="1">The sequence shown here is derived from an EMBL/GenBank/DDBJ whole genome shotgun (WGS) entry which is preliminary data.</text>
</comment>
<accession>A0ACC0T2E4</accession>
<proteinExistence type="predicted"/>
<keyword evidence="2" id="KW-1185">Reference proteome</keyword>
<protein>
    <submittedName>
        <fullName evidence="1">Uncharacterized protein</fullName>
    </submittedName>
</protein>
<evidence type="ECO:0000313" key="1">
    <source>
        <dbReference type="EMBL" id="KAI9395742.1"/>
    </source>
</evidence>
<dbReference type="EMBL" id="CM009293">
    <property type="protein sequence ID" value="KAI9395742.1"/>
    <property type="molecule type" value="Genomic_DNA"/>
</dbReference>
<evidence type="ECO:0000313" key="2">
    <source>
        <dbReference type="Proteomes" id="UP000006729"/>
    </source>
</evidence>
<gene>
    <name evidence="1" type="ORF">POPTR_004G023964v4</name>
</gene>
<dbReference type="Proteomes" id="UP000006729">
    <property type="component" value="Chromosome 4"/>
</dbReference>